<evidence type="ECO:0000313" key="1">
    <source>
        <dbReference type="EMBL" id="AKQ08233.1"/>
    </source>
</evidence>
<reference evidence="1 2" key="1">
    <citation type="journal article" date="2016" name="FEMS Microbiol. Lett.">
        <title>Characterization of LysPBC4, a novel Bacillus cereus-specific endolysin of bacteriophage PBC4.</title>
        <authorList>
            <person name="Na H."/>
            <person name="Kong M."/>
            <person name="Ryu S."/>
        </authorList>
    </citation>
    <scope>NUCLEOTIDE SEQUENCE [LARGE SCALE GENOMIC DNA]</scope>
</reference>
<keyword evidence="2" id="KW-1185">Reference proteome</keyword>
<name>A0A1D6X887_9CAUD</name>
<evidence type="ECO:0000313" key="2">
    <source>
        <dbReference type="Proteomes" id="UP000224963"/>
    </source>
</evidence>
<dbReference type="Proteomes" id="UP000224963">
    <property type="component" value="Segment"/>
</dbReference>
<sequence length="104" mass="12107">MGVKEIRSIMEHAVYCKVARQYVRKDLCKCYVEGEQCQCQLGKLEGEKKTFFLNKEYLERVIVAQEKYTPKNEQEALINQGIITAYKLLVQVIDEGVLICKEEE</sequence>
<organism evidence="1 2">
    <name type="scientific">Bacillus phage PBC4</name>
    <dbReference type="NCBI Taxonomy" id="1675028"/>
    <lineage>
        <taxon>Viruses</taxon>
        <taxon>Duplodnaviria</taxon>
        <taxon>Heunggongvirae</taxon>
        <taxon>Uroviricota</taxon>
        <taxon>Caudoviricetes</taxon>
        <taxon>Sejongvirinae</taxon>
        <taxon>Yihwangvirus</taxon>
        <taxon>Yihwangvirus PBC4</taxon>
    </lineage>
</organism>
<proteinExistence type="predicted"/>
<dbReference type="EMBL" id="KT070866">
    <property type="protein sequence ID" value="AKQ08233.1"/>
    <property type="molecule type" value="Genomic_DNA"/>
</dbReference>
<protein>
    <submittedName>
        <fullName evidence="1">Uncharacterized protein</fullName>
    </submittedName>
</protein>
<accession>A0A1D6X887</accession>
<gene>
    <name evidence="1" type="ORF">PBC4_041</name>
</gene>